<dbReference type="GO" id="GO:0022627">
    <property type="term" value="C:cytosolic small ribosomal subunit"/>
    <property type="evidence" value="ECO:0007669"/>
    <property type="project" value="TreeGrafter"/>
</dbReference>
<dbReference type="CDD" id="cd00552">
    <property type="entry name" value="RaiA"/>
    <property type="match status" value="1"/>
</dbReference>
<protein>
    <recommendedName>
        <fullName evidence="2">Ribosome hibernation promoting factor</fullName>
        <shortName evidence="2">HPF</shortName>
    </recommendedName>
</protein>
<dbReference type="InterPro" id="IPR036567">
    <property type="entry name" value="RHF-like"/>
</dbReference>
<dbReference type="AlphaFoldDB" id="A0AAJ1F768"/>
<proteinExistence type="inferred from homology"/>
<dbReference type="PANTHER" id="PTHR33231">
    <property type="entry name" value="30S RIBOSOMAL PROTEIN"/>
    <property type="match status" value="1"/>
</dbReference>
<dbReference type="InterPro" id="IPR050574">
    <property type="entry name" value="HPF/YfiA_ribosome-assoc"/>
</dbReference>
<dbReference type="RefSeq" id="WP_024059505.1">
    <property type="nucleotide sequence ID" value="NZ_CBCTPO010000005.1"/>
</dbReference>
<feature type="compositionally biased region" description="Basic residues" evidence="3">
    <location>
        <begin position="95"/>
        <end position="107"/>
    </location>
</feature>
<dbReference type="InterPro" id="IPR003489">
    <property type="entry name" value="RHF/RaiA"/>
</dbReference>
<evidence type="ECO:0000256" key="1">
    <source>
        <dbReference type="ARBA" id="ARBA00022845"/>
    </source>
</evidence>
<accession>A0AAJ1F768</accession>
<evidence type="ECO:0000313" key="6">
    <source>
        <dbReference type="Proteomes" id="UP001200537"/>
    </source>
</evidence>
<comment type="subunit">
    <text evidence="2">Interacts with 100S ribosomes.</text>
</comment>
<keyword evidence="2" id="KW-0963">Cytoplasm</keyword>
<dbReference type="InterPro" id="IPR034694">
    <property type="entry name" value="HPF_long/plastid"/>
</dbReference>
<dbReference type="InterPro" id="IPR032528">
    <property type="entry name" value="Ribosom_S30AE_C"/>
</dbReference>
<dbReference type="Proteomes" id="UP001200537">
    <property type="component" value="Unassembled WGS sequence"/>
</dbReference>
<evidence type="ECO:0000313" key="5">
    <source>
        <dbReference type="EMBL" id="MCG4617078.1"/>
    </source>
</evidence>
<gene>
    <name evidence="5" type="primary">raiA</name>
    <name evidence="2" type="synonym">hpf</name>
    <name evidence="5" type="ORF">L0M99_01020</name>
</gene>
<dbReference type="Pfam" id="PF16321">
    <property type="entry name" value="Ribosom_S30AE_C"/>
    <property type="match status" value="1"/>
</dbReference>
<evidence type="ECO:0000259" key="4">
    <source>
        <dbReference type="Pfam" id="PF16321"/>
    </source>
</evidence>
<comment type="function">
    <text evidence="2">Required for dimerization of active 70S ribosomes into 100S ribosomes in stationary phase; 100S ribosomes are translationally inactive and sometimes present during exponential growth.</text>
</comment>
<dbReference type="Gene3D" id="3.30.505.50">
    <property type="entry name" value="Sigma 54 modulation/S30EA ribosomal protein, C-terminal domain"/>
    <property type="match status" value="1"/>
</dbReference>
<dbReference type="EMBL" id="JAKNHJ010000002">
    <property type="protein sequence ID" value="MCG4617078.1"/>
    <property type="molecule type" value="Genomic_DNA"/>
</dbReference>
<sequence>MEIIVEARNAEIHPNFRQYAEEKVAKVEQFYPRVQRVNVELTHEPNQRQADTSEKVELTVFGKGPIIRAEASSSDRYASVDIACGKLYERLRRARDRAKDHRRHRDSHRQEEPLKIEELNLKDAAKAVTPKDDEFSPDIARERKIGVADESQLGDSPVVVRQKLHEASVMTVSEALYQMELVGHPFFVFIDSETMQPCAVYHRRGWTYGVIRLDATATPREK</sequence>
<comment type="caution">
    <text evidence="5">The sequence shown here is derived from an EMBL/GenBank/DDBJ whole genome shotgun (WGS) entry which is preliminary data.</text>
</comment>
<feature type="domain" description="Sigma 54 modulation/S30EA ribosomal protein C-terminal" evidence="4">
    <location>
        <begin position="156"/>
        <end position="210"/>
    </location>
</feature>
<organism evidence="5 6">
    <name type="scientific">Varibaculum cambriense</name>
    <dbReference type="NCBI Taxonomy" id="184870"/>
    <lineage>
        <taxon>Bacteria</taxon>
        <taxon>Bacillati</taxon>
        <taxon>Actinomycetota</taxon>
        <taxon>Actinomycetes</taxon>
        <taxon>Actinomycetales</taxon>
        <taxon>Actinomycetaceae</taxon>
        <taxon>Varibaculum</taxon>
    </lineage>
</organism>
<evidence type="ECO:0000256" key="2">
    <source>
        <dbReference type="HAMAP-Rule" id="MF_00839"/>
    </source>
</evidence>
<dbReference type="NCBIfam" id="TIGR00741">
    <property type="entry name" value="yfiA"/>
    <property type="match status" value="1"/>
</dbReference>
<dbReference type="GO" id="GO:0043024">
    <property type="term" value="F:ribosomal small subunit binding"/>
    <property type="evidence" value="ECO:0007669"/>
    <property type="project" value="TreeGrafter"/>
</dbReference>
<dbReference type="GO" id="GO:0045900">
    <property type="term" value="P:negative regulation of translational elongation"/>
    <property type="evidence" value="ECO:0007669"/>
    <property type="project" value="TreeGrafter"/>
</dbReference>
<dbReference type="Gene3D" id="3.30.160.100">
    <property type="entry name" value="Ribosome hibernation promotion factor-like"/>
    <property type="match status" value="1"/>
</dbReference>
<dbReference type="HAMAP" id="MF_00839">
    <property type="entry name" value="HPF"/>
    <property type="match status" value="1"/>
</dbReference>
<dbReference type="SUPFAM" id="SSF69754">
    <property type="entry name" value="Ribosome binding protein Y (YfiA homologue)"/>
    <property type="match status" value="1"/>
</dbReference>
<name>A0AAJ1F768_9ACTO</name>
<reference evidence="5" key="1">
    <citation type="submission" date="2022-01" db="EMBL/GenBank/DDBJ databases">
        <title>Collection of gut derived symbiotic bacterial strains cultured from healthy donors.</title>
        <authorList>
            <person name="Lin H."/>
            <person name="Kohout C."/>
            <person name="Waligurski E."/>
            <person name="Pamer E.G."/>
        </authorList>
    </citation>
    <scope>NUCLEOTIDE SEQUENCE</scope>
    <source>
        <strain evidence="5">DFI.7.46</strain>
    </source>
</reference>
<dbReference type="PANTHER" id="PTHR33231:SF1">
    <property type="entry name" value="30S RIBOSOMAL PROTEIN"/>
    <property type="match status" value="1"/>
</dbReference>
<evidence type="ECO:0000256" key="3">
    <source>
        <dbReference type="SAM" id="MobiDB-lite"/>
    </source>
</evidence>
<keyword evidence="1 2" id="KW-0810">Translation regulation</keyword>
<dbReference type="InterPro" id="IPR038416">
    <property type="entry name" value="Ribosom_S30AE_C_sf"/>
</dbReference>
<comment type="subcellular location">
    <subcellularLocation>
        <location evidence="2">Cytoplasm</location>
    </subcellularLocation>
</comment>
<feature type="region of interest" description="Disordered" evidence="3">
    <location>
        <begin position="95"/>
        <end position="114"/>
    </location>
</feature>
<dbReference type="Pfam" id="PF02482">
    <property type="entry name" value="Ribosomal_S30AE"/>
    <property type="match status" value="1"/>
</dbReference>
<comment type="similarity">
    <text evidence="2">Belongs to the HPF/YfiA ribosome-associated protein family. Long HPF subfamily.</text>
</comment>